<sequence length="69" mass="7418">MACVMRPIFLPPGRPKTESPHWGAASGASRVAWGHFSRLDGNGIRVRISISLFDLFGEAATEIAALPLL</sequence>
<keyword evidence="2" id="KW-1185">Reference proteome</keyword>
<reference evidence="2" key="1">
    <citation type="submission" date="2017-05" db="EMBL/GenBank/DDBJ databases">
        <title>Complete and WGS of Bordetella genogroups.</title>
        <authorList>
            <person name="Spilker T."/>
            <person name="Lipuma J."/>
        </authorList>
    </citation>
    <scope>NUCLEOTIDE SEQUENCE [LARGE SCALE GENOMIC DNA]</scope>
    <source>
        <strain evidence="2">AU16122</strain>
    </source>
</reference>
<protein>
    <submittedName>
        <fullName evidence="1">Uncharacterized protein</fullName>
    </submittedName>
</protein>
<dbReference type="AlphaFoldDB" id="A0A261SLR2"/>
<dbReference type="Proteomes" id="UP000216020">
    <property type="component" value="Unassembled WGS sequence"/>
</dbReference>
<comment type="caution">
    <text evidence="1">The sequence shown here is derived from an EMBL/GenBank/DDBJ whole genome shotgun (WGS) entry which is preliminary data.</text>
</comment>
<evidence type="ECO:0000313" key="1">
    <source>
        <dbReference type="EMBL" id="OZI37991.1"/>
    </source>
</evidence>
<dbReference type="EMBL" id="NEVM01000001">
    <property type="protein sequence ID" value="OZI37991.1"/>
    <property type="molecule type" value="Genomic_DNA"/>
</dbReference>
<evidence type="ECO:0000313" key="2">
    <source>
        <dbReference type="Proteomes" id="UP000216020"/>
    </source>
</evidence>
<organism evidence="1 2">
    <name type="scientific">Bordetella genomosp. 10</name>
    <dbReference type="NCBI Taxonomy" id="1416804"/>
    <lineage>
        <taxon>Bacteria</taxon>
        <taxon>Pseudomonadati</taxon>
        <taxon>Pseudomonadota</taxon>
        <taxon>Betaproteobacteria</taxon>
        <taxon>Burkholderiales</taxon>
        <taxon>Alcaligenaceae</taxon>
        <taxon>Bordetella</taxon>
    </lineage>
</organism>
<proteinExistence type="predicted"/>
<gene>
    <name evidence="1" type="ORF">CAL29_06435</name>
</gene>
<name>A0A261SLR2_9BORD</name>
<accession>A0A261SLR2</accession>